<accession>A0A1Y2HYT1</accession>
<dbReference type="Proteomes" id="UP000193411">
    <property type="component" value="Unassembled WGS sequence"/>
</dbReference>
<evidence type="ECO:0000313" key="1">
    <source>
        <dbReference type="EMBL" id="ORZ39730.1"/>
    </source>
</evidence>
<organism evidence="1 2">
    <name type="scientific">Catenaria anguillulae PL171</name>
    <dbReference type="NCBI Taxonomy" id="765915"/>
    <lineage>
        <taxon>Eukaryota</taxon>
        <taxon>Fungi</taxon>
        <taxon>Fungi incertae sedis</taxon>
        <taxon>Blastocladiomycota</taxon>
        <taxon>Blastocladiomycetes</taxon>
        <taxon>Blastocladiales</taxon>
        <taxon>Catenariaceae</taxon>
        <taxon>Catenaria</taxon>
    </lineage>
</organism>
<protein>
    <submittedName>
        <fullName evidence="1">Uncharacterized protein</fullName>
    </submittedName>
</protein>
<keyword evidence="2" id="KW-1185">Reference proteome</keyword>
<comment type="caution">
    <text evidence="1">The sequence shown here is derived from an EMBL/GenBank/DDBJ whole genome shotgun (WGS) entry which is preliminary data.</text>
</comment>
<dbReference type="EMBL" id="MCFL01000004">
    <property type="protein sequence ID" value="ORZ39730.1"/>
    <property type="molecule type" value="Genomic_DNA"/>
</dbReference>
<proteinExistence type="predicted"/>
<sequence>MKPCLVLVVDDVDFGAIVEQVSDAAKSSSAVWSVAHLDHTLYFDLKNPKYPFVPASCSVMIKRDTHRKKQYHVTIAYFGKTVTPAEILLPKMQSTYTLAQLRDSLPPLLRQLASLQVCTGVFVKDNKDRYTSLLAAFKSGNKSVFLDQKSGQPQTTVQATPIVHDNEVYDVTFRSVDCARVITAPGGFMCQGCTKLARTLGQREMRYGLQHLDTNKQGTQCLHLLFTESPSDSFTPTSQIWVQFRPSRRRRLCYARRLLKSM</sequence>
<evidence type="ECO:0000313" key="2">
    <source>
        <dbReference type="Proteomes" id="UP000193411"/>
    </source>
</evidence>
<gene>
    <name evidence="1" type="ORF">BCR44DRAFT_300162</name>
</gene>
<reference evidence="1 2" key="1">
    <citation type="submission" date="2016-07" db="EMBL/GenBank/DDBJ databases">
        <title>Pervasive Adenine N6-methylation of Active Genes in Fungi.</title>
        <authorList>
            <consortium name="DOE Joint Genome Institute"/>
            <person name="Mondo S.J."/>
            <person name="Dannebaum R.O."/>
            <person name="Kuo R.C."/>
            <person name="Labutti K."/>
            <person name="Haridas S."/>
            <person name="Kuo A."/>
            <person name="Salamov A."/>
            <person name="Ahrendt S.R."/>
            <person name="Lipzen A."/>
            <person name="Sullivan W."/>
            <person name="Andreopoulos W.B."/>
            <person name="Clum A."/>
            <person name="Lindquist E."/>
            <person name="Daum C."/>
            <person name="Ramamoorthy G.K."/>
            <person name="Gryganskyi A."/>
            <person name="Culley D."/>
            <person name="Magnuson J.K."/>
            <person name="James T.Y."/>
            <person name="O'Malley M.A."/>
            <person name="Stajich J.E."/>
            <person name="Spatafora J.W."/>
            <person name="Visel A."/>
            <person name="Grigoriev I.V."/>
        </authorList>
    </citation>
    <scope>NUCLEOTIDE SEQUENCE [LARGE SCALE GENOMIC DNA]</scope>
    <source>
        <strain evidence="1 2">PL171</strain>
    </source>
</reference>
<dbReference type="AlphaFoldDB" id="A0A1Y2HYT1"/>
<name>A0A1Y2HYT1_9FUNG</name>